<dbReference type="CDD" id="cd00130">
    <property type="entry name" value="PAS"/>
    <property type="match status" value="2"/>
</dbReference>
<dbReference type="InterPro" id="IPR005467">
    <property type="entry name" value="His_kinase_dom"/>
</dbReference>
<proteinExistence type="predicted"/>
<dbReference type="SMART" id="SM00091">
    <property type="entry name" value="PAS"/>
    <property type="match status" value="3"/>
</dbReference>
<dbReference type="InterPro" id="IPR000700">
    <property type="entry name" value="PAS-assoc_C"/>
</dbReference>
<dbReference type="InterPro" id="IPR001610">
    <property type="entry name" value="PAC"/>
</dbReference>
<dbReference type="PROSITE" id="PS50109">
    <property type="entry name" value="HIS_KIN"/>
    <property type="match status" value="1"/>
</dbReference>
<keyword evidence="9" id="KW-1185">Reference proteome</keyword>
<dbReference type="Pfam" id="PF00512">
    <property type="entry name" value="HisKA"/>
    <property type="match status" value="1"/>
</dbReference>
<dbReference type="Gene3D" id="1.10.287.130">
    <property type="match status" value="1"/>
</dbReference>
<dbReference type="SUPFAM" id="SSF55785">
    <property type="entry name" value="PYP-like sensor domain (PAS domain)"/>
    <property type="match status" value="2"/>
</dbReference>
<organism evidence="8 9">
    <name type="scientific">Vibrio natriegens NBRC 15636 = ATCC 14048 = DSM 759</name>
    <dbReference type="NCBI Taxonomy" id="1219067"/>
    <lineage>
        <taxon>Bacteria</taxon>
        <taxon>Pseudomonadati</taxon>
        <taxon>Pseudomonadota</taxon>
        <taxon>Gammaproteobacteria</taxon>
        <taxon>Vibrionales</taxon>
        <taxon>Vibrionaceae</taxon>
        <taxon>Vibrio</taxon>
    </lineage>
</organism>
<feature type="domain" description="PAS" evidence="6">
    <location>
        <begin position="391"/>
        <end position="461"/>
    </location>
</feature>
<dbReference type="SUPFAM" id="SSF47384">
    <property type="entry name" value="Homodimeric domain of signal transducing histidine kinase"/>
    <property type="match status" value="1"/>
</dbReference>
<keyword evidence="8" id="KW-0808">Transferase</keyword>
<dbReference type="CDD" id="cd00082">
    <property type="entry name" value="HisKA"/>
    <property type="match status" value="1"/>
</dbReference>
<dbReference type="InterPro" id="IPR013655">
    <property type="entry name" value="PAS_fold_3"/>
</dbReference>
<evidence type="ECO:0000259" key="5">
    <source>
        <dbReference type="PROSITE" id="PS50109"/>
    </source>
</evidence>
<evidence type="ECO:0000313" key="9">
    <source>
        <dbReference type="Proteomes" id="UP000092741"/>
    </source>
</evidence>
<dbReference type="EC" id="2.7.13.3" evidence="2"/>
<dbReference type="EMBL" id="CP016346">
    <property type="protein sequence ID" value="ANQ15256.1"/>
    <property type="molecule type" value="Genomic_DNA"/>
</dbReference>
<dbReference type="PROSITE" id="PS50113">
    <property type="entry name" value="PAC"/>
    <property type="match status" value="1"/>
</dbReference>
<protein>
    <recommendedName>
        <fullName evidence="2">histidine kinase</fullName>
        <ecNumber evidence="2">2.7.13.3</ecNumber>
    </recommendedName>
</protein>
<dbReference type="SMART" id="SM00388">
    <property type="entry name" value="HisKA"/>
    <property type="match status" value="1"/>
</dbReference>
<dbReference type="Gene3D" id="3.30.565.10">
    <property type="entry name" value="Histidine kinase-like ATPase, C-terminal domain"/>
    <property type="match status" value="1"/>
</dbReference>
<keyword evidence="8" id="KW-0418">Kinase</keyword>
<keyword evidence="3" id="KW-0597">Phosphoprotein</keyword>
<dbReference type="SMART" id="SM00086">
    <property type="entry name" value="PAC"/>
    <property type="match status" value="1"/>
</dbReference>
<dbReference type="KEGG" id="vna:PN96_17495"/>
<feature type="domain" description="Histidine kinase" evidence="5">
    <location>
        <begin position="535"/>
        <end position="756"/>
    </location>
</feature>
<reference evidence="8 9" key="1">
    <citation type="submission" date="2016-07" db="EMBL/GenBank/DDBJ databases">
        <title>Developing Vibrio natriegens as a novel, fast-growing host for biotechnology.</title>
        <authorList>
            <person name="Weinstock M.T."/>
            <person name="Hesek E.D."/>
            <person name="Wilson C.M."/>
            <person name="Gibson D.G."/>
        </authorList>
    </citation>
    <scope>NUCLEOTIDE SEQUENCE [LARGE SCALE GENOMIC DNA]</scope>
    <source>
        <strain evidence="8 9">ATCC 14048</strain>
    </source>
</reference>
<evidence type="ECO:0000256" key="4">
    <source>
        <dbReference type="SAM" id="MobiDB-lite"/>
    </source>
</evidence>
<evidence type="ECO:0000259" key="6">
    <source>
        <dbReference type="PROSITE" id="PS50112"/>
    </source>
</evidence>
<dbReference type="PANTHER" id="PTHR43065:SF42">
    <property type="entry name" value="TWO-COMPONENT SENSOR PPRA"/>
    <property type="match status" value="1"/>
</dbReference>
<dbReference type="Pfam" id="PF02518">
    <property type="entry name" value="HATPase_c"/>
    <property type="match status" value="1"/>
</dbReference>
<feature type="domain" description="PAS" evidence="6">
    <location>
        <begin position="268"/>
        <end position="338"/>
    </location>
</feature>
<accession>A0AAN0Y753</accession>
<dbReference type="Pfam" id="PF08447">
    <property type="entry name" value="PAS_3"/>
    <property type="match status" value="1"/>
</dbReference>
<evidence type="ECO:0000256" key="2">
    <source>
        <dbReference type="ARBA" id="ARBA00012438"/>
    </source>
</evidence>
<dbReference type="Gene3D" id="3.30.450.20">
    <property type="entry name" value="PAS domain"/>
    <property type="match status" value="2"/>
</dbReference>
<dbReference type="NCBIfam" id="TIGR00229">
    <property type="entry name" value="sensory_box"/>
    <property type="match status" value="1"/>
</dbReference>
<dbReference type="SUPFAM" id="SSF55874">
    <property type="entry name" value="ATPase domain of HSP90 chaperone/DNA topoisomerase II/histidine kinase"/>
    <property type="match status" value="1"/>
</dbReference>
<evidence type="ECO:0000259" key="7">
    <source>
        <dbReference type="PROSITE" id="PS50113"/>
    </source>
</evidence>
<dbReference type="InterPro" id="IPR003661">
    <property type="entry name" value="HisK_dim/P_dom"/>
</dbReference>
<dbReference type="InterPro" id="IPR004358">
    <property type="entry name" value="Sig_transdc_His_kin-like_C"/>
</dbReference>
<dbReference type="PANTHER" id="PTHR43065">
    <property type="entry name" value="SENSOR HISTIDINE KINASE"/>
    <property type="match status" value="1"/>
</dbReference>
<dbReference type="InterPro" id="IPR036097">
    <property type="entry name" value="HisK_dim/P_sf"/>
</dbReference>
<comment type="catalytic activity">
    <reaction evidence="1">
        <text>ATP + protein L-histidine = ADP + protein N-phospho-L-histidine.</text>
        <dbReference type="EC" id="2.7.13.3"/>
    </reaction>
</comment>
<dbReference type="GO" id="GO:0000155">
    <property type="term" value="F:phosphorelay sensor kinase activity"/>
    <property type="evidence" value="ECO:0007669"/>
    <property type="project" value="InterPro"/>
</dbReference>
<dbReference type="PRINTS" id="PR00344">
    <property type="entry name" value="BCTRLSENSOR"/>
</dbReference>
<dbReference type="InterPro" id="IPR035965">
    <property type="entry name" value="PAS-like_dom_sf"/>
</dbReference>
<dbReference type="Proteomes" id="UP000092741">
    <property type="component" value="Chromosome 2"/>
</dbReference>
<name>A0AAN0Y753_VIBNA</name>
<sequence length="772" mass="86375">MESERAQLYLNLWLSLLSQGSAPEQASALRRYVSTWPGVQQVFWLPWQPSEQVYTNDEDGPALPSGHGNPLNASDDGIREQLQSQICIPLPNIRPGDSWLAGRLRRAGLAHGGMISLMPKGRTSEGEGILVISTEQPSHVSSLTAMGTLLKTLLANISAQPPEGLLQSDPLPTVRFDKQAKPKAINISMQNLLSCRDDLSLQDLLPVNYVQLIASCLKQERVIAEVESKLDERYFLWQFFPEPSMGSVIVRCRDATQEILNKREAETASRLYRLITENTTDLISRHRPDGGFLDASAASWTLLGYWPEELRGMQVREMVHPSDRDLLLLQMVEPLERDGYLTLTYRIRHRDGHYLWFETAFRGIRETYTGDVVEIVGISRDITARVRAEEENRRLAEVVRANTDLVLFTDSHWQLTKMNPSARTALGICEEGELPNLADFLSPQDFDRLREEGWEEAIRQGAWTTEVKLTPLKYKTGFVASLVLLAHKGAGGQYYASLVARDMTERELREAEQRRHQDELAHTARLVTMGELASGIAHELNQPLAAVINYASASQRYLETLPQTPQNAARVAEGLQLICGQASHASAVINRLRNFLRKSPRNIQPLDIDMVVWEAVGLCASEASRYKVTINYCNAEHEKRSLVYGDAVLLEQVLINLLRNAIDANWSVHPNQDSMVDINVSTNAQWLLIRVKDQGPGLKPDESDKLFTPFYTSKPDGLGLGLSMSRTIVEGFGGSLDVEPSDRRGLTFCCSLPLRSNKDRSGEISGPRSNAC</sequence>
<dbReference type="AlphaFoldDB" id="A0AAN0Y753"/>
<dbReference type="GeneID" id="70914628"/>
<feature type="region of interest" description="Disordered" evidence="4">
    <location>
        <begin position="55"/>
        <end position="75"/>
    </location>
</feature>
<evidence type="ECO:0000313" key="8">
    <source>
        <dbReference type="EMBL" id="ANQ15256.1"/>
    </source>
</evidence>
<evidence type="ECO:0000256" key="1">
    <source>
        <dbReference type="ARBA" id="ARBA00000085"/>
    </source>
</evidence>
<dbReference type="InterPro" id="IPR003594">
    <property type="entry name" value="HATPase_dom"/>
</dbReference>
<gene>
    <name evidence="8" type="ORF">BA890_21340</name>
</gene>
<evidence type="ECO:0000256" key="3">
    <source>
        <dbReference type="ARBA" id="ARBA00022553"/>
    </source>
</evidence>
<dbReference type="RefSeq" id="WP_020334443.1">
    <property type="nucleotide sequence ID" value="NZ_CP009978.1"/>
</dbReference>
<dbReference type="InterPro" id="IPR036890">
    <property type="entry name" value="HATPase_C_sf"/>
</dbReference>
<dbReference type="PROSITE" id="PS50112">
    <property type="entry name" value="PAS"/>
    <property type="match status" value="2"/>
</dbReference>
<dbReference type="InterPro" id="IPR000014">
    <property type="entry name" value="PAS"/>
</dbReference>
<dbReference type="SMART" id="SM00387">
    <property type="entry name" value="HATPase_c"/>
    <property type="match status" value="1"/>
</dbReference>
<feature type="domain" description="PAC" evidence="7">
    <location>
        <begin position="341"/>
        <end position="394"/>
    </location>
</feature>